<comment type="caution">
    <text evidence="8">The sequence shown here is derived from an EMBL/GenBank/DDBJ whole genome shotgun (WGS) entry which is preliminary data.</text>
</comment>
<protein>
    <submittedName>
        <fullName evidence="8">Hemolysin III</fullName>
    </submittedName>
</protein>
<evidence type="ECO:0000256" key="6">
    <source>
        <dbReference type="SAM" id="MobiDB-lite"/>
    </source>
</evidence>
<dbReference type="GO" id="GO:0016020">
    <property type="term" value="C:membrane"/>
    <property type="evidence" value="ECO:0007669"/>
    <property type="project" value="UniProtKB-SubCell"/>
</dbReference>
<evidence type="ECO:0000256" key="2">
    <source>
        <dbReference type="ARBA" id="ARBA00022692"/>
    </source>
</evidence>
<keyword evidence="2 7" id="KW-0812">Transmembrane</keyword>
<dbReference type="GO" id="GO:0046872">
    <property type="term" value="F:metal ion binding"/>
    <property type="evidence" value="ECO:0007669"/>
    <property type="project" value="UniProtKB-KW"/>
</dbReference>
<dbReference type="PANTHER" id="PTHR20855:SF3">
    <property type="entry name" value="LD03007P"/>
    <property type="match status" value="1"/>
</dbReference>
<keyword evidence="9" id="KW-1185">Reference proteome</keyword>
<feature type="transmembrane region" description="Helical" evidence="7">
    <location>
        <begin position="111"/>
        <end position="127"/>
    </location>
</feature>
<dbReference type="EMBL" id="VFOR01000002">
    <property type="protein sequence ID" value="TQL57858.1"/>
    <property type="molecule type" value="Genomic_DNA"/>
</dbReference>
<sequence length="253" mass="27598">MTGRVSIHSDGDRPQLRQKDEVSDSMPDPVLDAPPPGKPLMRGWIHAAWTPVAIVAGICLIVFAHNTAGRVGGAVFLFGSIMLFGTSAIYHRGTWSDATIAVLRRMDHANIFVFIAATYTPLALMLLEGRSRVLLLSVIWTAGVIGLLFRILWLQAPRALYTVLYLLMGWAALGWLPQFWANGGPLVFFLIIGGGLLYTIGAIAYARKRPNPSPRWFGFHEIFHACTVGAFACHYSAIALATFDSAIALATFS</sequence>
<feature type="transmembrane region" description="Helical" evidence="7">
    <location>
        <begin position="186"/>
        <end position="206"/>
    </location>
</feature>
<dbReference type="PANTHER" id="PTHR20855">
    <property type="entry name" value="ADIPOR/PROGESTIN RECEPTOR-RELATED"/>
    <property type="match status" value="1"/>
</dbReference>
<keyword evidence="4 7" id="KW-0472">Membrane</keyword>
<evidence type="ECO:0000256" key="4">
    <source>
        <dbReference type="ARBA" id="ARBA00023136"/>
    </source>
</evidence>
<feature type="transmembrane region" description="Helical" evidence="7">
    <location>
        <begin position="44"/>
        <end position="65"/>
    </location>
</feature>
<dbReference type="Proteomes" id="UP000316196">
    <property type="component" value="Unassembled WGS sequence"/>
</dbReference>
<accession>A0A542ZBY0</accession>
<evidence type="ECO:0000313" key="9">
    <source>
        <dbReference type="Proteomes" id="UP000316196"/>
    </source>
</evidence>
<comment type="subcellular location">
    <subcellularLocation>
        <location evidence="1">Membrane</location>
        <topology evidence="1">Multi-pass membrane protein</topology>
    </subcellularLocation>
</comment>
<feature type="binding site" evidence="5">
    <location>
        <position position="91"/>
    </location>
    <ligand>
        <name>Zn(2+)</name>
        <dbReference type="ChEBI" id="CHEBI:29105"/>
    </ligand>
</feature>
<dbReference type="InterPro" id="IPR004254">
    <property type="entry name" value="AdipoR/HlyIII-related"/>
</dbReference>
<feature type="transmembrane region" description="Helical" evidence="7">
    <location>
        <begin position="71"/>
        <end position="90"/>
    </location>
</feature>
<evidence type="ECO:0000313" key="8">
    <source>
        <dbReference type="EMBL" id="TQL57858.1"/>
    </source>
</evidence>
<feature type="transmembrane region" description="Helical" evidence="7">
    <location>
        <begin position="160"/>
        <end position="180"/>
    </location>
</feature>
<feature type="transmembrane region" description="Helical" evidence="7">
    <location>
        <begin position="133"/>
        <end position="153"/>
    </location>
</feature>
<proteinExistence type="predicted"/>
<evidence type="ECO:0000256" key="7">
    <source>
        <dbReference type="SAM" id="Phobius"/>
    </source>
</evidence>
<evidence type="ECO:0000256" key="3">
    <source>
        <dbReference type="ARBA" id="ARBA00022989"/>
    </source>
</evidence>
<feature type="binding site" evidence="5">
    <location>
        <position position="220"/>
    </location>
    <ligand>
        <name>Zn(2+)</name>
        <dbReference type="ChEBI" id="CHEBI:29105"/>
    </ligand>
</feature>
<gene>
    <name evidence="8" type="ORF">FB460_1703</name>
</gene>
<feature type="compositionally biased region" description="Basic and acidic residues" evidence="6">
    <location>
        <begin position="7"/>
        <end position="22"/>
    </location>
</feature>
<evidence type="ECO:0000256" key="1">
    <source>
        <dbReference type="ARBA" id="ARBA00004141"/>
    </source>
</evidence>
<dbReference type="Pfam" id="PF03006">
    <property type="entry name" value="HlyIII"/>
    <property type="match status" value="1"/>
</dbReference>
<feature type="binding site" evidence="5">
    <location>
        <position position="224"/>
    </location>
    <ligand>
        <name>Zn(2+)</name>
        <dbReference type="ChEBI" id="CHEBI:29105"/>
    </ligand>
</feature>
<name>A0A542ZBY0_9ACTN</name>
<organism evidence="8 9">
    <name type="scientific">Propioniferax innocua</name>
    <dbReference type="NCBI Taxonomy" id="1753"/>
    <lineage>
        <taxon>Bacteria</taxon>
        <taxon>Bacillati</taxon>
        <taxon>Actinomycetota</taxon>
        <taxon>Actinomycetes</taxon>
        <taxon>Propionibacteriales</taxon>
        <taxon>Propionibacteriaceae</taxon>
        <taxon>Propioniferax</taxon>
    </lineage>
</organism>
<dbReference type="AlphaFoldDB" id="A0A542ZBY0"/>
<reference evidence="8 9" key="1">
    <citation type="submission" date="2019-06" db="EMBL/GenBank/DDBJ databases">
        <title>Sequencing the genomes of 1000 actinobacteria strains.</title>
        <authorList>
            <person name="Klenk H.-P."/>
        </authorList>
    </citation>
    <scope>NUCLEOTIDE SEQUENCE [LARGE SCALE GENOMIC DNA]</scope>
    <source>
        <strain evidence="8 9">DSM 8251</strain>
    </source>
</reference>
<feature type="region of interest" description="Disordered" evidence="6">
    <location>
        <begin position="1"/>
        <end position="31"/>
    </location>
</feature>
<keyword evidence="5" id="KW-0862">Zinc</keyword>
<evidence type="ECO:0000256" key="5">
    <source>
        <dbReference type="PIRSR" id="PIRSR604254-1"/>
    </source>
</evidence>
<keyword evidence="5" id="KW-0479">Metal-binding</keyword>
<keyword evidence="3 7" id="KW-1133">Transmembrane helix</keyword>